<dbReference type="Proteomes" id="UP000254866">
    <property type="component" value="Unassembled WGS sequence"/>
</dbReference>
<dbReference type="AlphaFoldDB" id="A0A370U1E6"/>
<sequence>MSDCFGFRKKRSAQNSETEPLLPVYNDETSLQRATHQKLHSYQQFRALSKGYMPSTDQTIANLRTFLASDVLNPNTPGLTDSGRLLTKYTKQWLREFIELLRKKNNEDQIQDFIWFLVHARLEVDTVDLVRSAQRARGKADVSAAYQSAKTISSLLISNSSFRLLLSDLNRIGRQVFTDTATTLSNVAEDAAKQIEPSSSTLHRQSYSEAVKNTSKKEVVPTTNDLEASATEVAEVVVDGLKETGKEAVSSAQENLSSRSEKEELIQHLKAAVTSLRQRPSYTDSVTTLTRVLQQCAKAYSRAAEDTLHTVQEDVDTNAELDRAVQSGWALLSTFGEKKEWDDLRKRFDKVMEHARGTDPEFEKVIEELANSVQDMLTDPEFFEKGGGKGVGNVLDELKGKGKEVGSTESQLRKDVDALLQQARKTLHSVINDTDVSKLISTTMRLWSIVTPTNKTSNAELVIDSYTIFIPMLIQAIQYIPIPRLEIAVPELDLLLENLILEPGRTVNNTSFLPFRLKVETYNDLTIHKRRFRTVSTVASLVTIKIQGLSVRADEVGFWMRSHKGLFRLTDEGIASFHLDERGIDIELDVEIGRERVEKILSLRAVRVKIHHLNYTLRRSKLACLAWLFKPVLRPLIRHVLERQIANAIADFFHAANRELLFARERLRATRISEPRDIMTFVRAVVTRLTPQEDPDVYASVGVTGGVAKPGNVFAGRYAPGSVVRLWEEEARRAGEVVDDNAENRWRNDIFDTKTVVPEEHV</sequence>
<evidence type="ECO:0000259" key="1">
    <source>
        <dbReference type="Pfam" id="PF19343"/>
    </source>
</evidence>
<keyword evidence="3" id="KW-1185">Reference proteome</keyword>
<dbReference type="STRING" id="2656787.A0A370U1E6"/>
<dbReference type="PANTHER" id="PTHR31138">
    <property type="entry name" value="CHROMOSOME 19, WHOLE GENOME SHOTGUN SEQUENCE"/>
    <property type="match status" value="1"/>
</dbReference>
<dbReference type="EMBL" id="NPIC01000001">
    <property type="protein sequence ID" value="RDL41602.1"/>
    <property type="molecule type" value="Genomic_DNA"/>
</dbReference>
<dbReference type="Pfam" id="PF19343">
    <property type="entry name" value="HAM1_N"/>
    <property type="match status" value="1"/>
</dbReference>
<dbReference type="SUPFAM" id="SSF55394">
    <property type="entry name" value="Bactericidal permeability-increasing protein, BPI"/>
    <property type="match status" value="1"/>
</dbReference>
<reference evidence="2 3" key="1">
    <citation type="journal article" date="2018" name="IMA Fungus">
        <title>IMA Genome-F 9: Draft genome sequence of Annulohypoxylon stygium, Aspergillus mulundensis, Berkeleyomyces basicola (syn. Thielaviopsis basicola), Ceratocystis smalleyi, two Cercospora beticola strains, Coleophoma cylindrospora, Fusarium fracticaudum, Phialophora cf. hyalina, and Morchella septimelata.</title>
        <authorList>
            <person name="Wingfield B.D."/>
            <person name="Bills G.F."/>
            <person name="Dong Y."/>
            <person name="Huang W."/>
            <person name="Nel W.J."/>
            <person name="Swalarsk-Parry B.S."/>
            <person name="Vaghefi N."/>
            <person name="Wilken P.M."/>
            <person name="An Z."/>
            <person name="de Beer Z.W."/>
            <person name="De Vos L."/>
            <person name="Chen L."/>
            <person name="Duong T.A."/>
            <person name="Gao Y."/>
            <person name="Hammerbacher A."/>
            <person name="Kikkert J.R."/>
            <person name="Li Y."/>
            <person name="Li H."/>
            <person name="Li K."/>
            <person name="Li Q."/>
            <person name="Liu X."/>
            <person name="Ma X."/>
            <person name="Naidoo K."/>
            <person name="Pethybridge S.J."/>
            <person name="Sun J."/>
            <person name="Steenkamp E.T."/>
            <person name="van der Nest M.A."/>
            <person name="van Wyk S."/>
            <person name="Wingfield M.J."/>
            <person name="Xiong C."/>
            <person name="Yue Q."/>
            <person name="Zhang X."/>
        </authorList>
    </citation>
    <scope>NUCLEOTIDE SEQUENCE [LARGE SCALE GENOMIC DNA]</scope>
    <source>
        <strain evidence="2 3">BP 5553</strain>
    </source>
</reference>
<gene>
    <name evidence="2" type="ORF">BP5553_01581</name>
</gene>
<dbReference type="GO" id="GO:0008289">
    <property type="term" value="F:lipid binding"/>
    <property type="evidence" value="ECO:0007669"/>
    <property type="project" value="InterPro"/>
</dbReference>
<comment type="caution">
    <text evidence="2">The sequence shown here is derived from an EMBL/GenBank/DDBJ whole genome shotgun (WGS) entry which is preliminary data.</text>
</comment>
<dbReference type="InterPro" id="IPR045967">
    <property type="entry name" value="HAM1-like_N"/>
</dbReference>
<dbReference type="GeneID" id="43594430"/>
<accession>A0A370U1E6</accession>
<protein>
    <submittedName>
        <fullName evidence="2">Bactericidal permeability-increasing protein, BPI</fullName>
    </submittedName>
</protein>
<evidence type="ECO:0000313" key="2">
    <source>
        <dbReference type="EMBL" id="RDL41602.1"/>
    </source>
</evidence>
<proteinExistence type="predicted"/>
<dbReference type="RefSeq" id="XP_031874258.1">
    <property type="nucleotide sequence ID" value="XM_032010204.1"/>
</dbReference>
<evidence type="ECO:0000313" key="3">
    <source>
        <dbReference type="Proteomes" id="UP000254866"/>
    </source>
</evidence>
<organism evidence="2 3">
    <name type="scientific">Venustampulla echinocandica</name>
    <dbReference type="NCBI Taxonomy" id="2656787"/>
    <lineage>
        <taxon>Eukaryota</taxon>
        <taxon>Fungi</taxon>
        <taxon>Dikarya</taxon>
        <taxon>Ascomycota</taxon>
        <taxon>Pezizomycotina</taxon>
        <taxon>Leotiomycetes</taxon>
        <taxon>Helotiales</taxon>
        <taxon>Pleuroascaceae</taxon>
        <taxon>Venustampulla</taxon>
    </lineage>
</organism>
<dbReference type="OrthoDB" id="5407957at2759"/>
<dbReference type="InterPro" id="IPR017943">
    <property type="entry name" value="Bactericidal_perm-incr_a/b_dom"/>
</dbReference>
<name>A0A370U1E6_9HELO</name>
<dbReference type="Gene3D" id="3.15.10.10">
    <property type="entry name" value="Bactericidal permeability-increasing protein, domain 1"/>
    <property type="match status" value="1"/>
</dbReference>
<feature type="domain" description="HAM1-like N-terminal" evidence="1">
    <location>
        <begin position="203"/>
        <end position="591"/>
    </location>
</feature>
<dbReference type="PANTHER" id="PTHR31138:SF4">
    <property type="entry name" value="DUF5923 DOMAIN-CONTAINING PROTEIN"/>
    <property type="match status" value="1"/>
</dbReference>